<accession>A0A1S1Q4H8</accession>
<dbReference type="RefSeq" id="WP_071063392.1">
    <property type="nucleotide sequence ID" value="NZ_MAXA01000212.1"/>
</dbReference>
<comment type="caution">
    <text evidence="2">The sequence shown here is derived from an EMBL/GenBank/DDBJ whole genome shotgun (WGS) entry which is preliminary data.</text>
</comment>
<organism evidence="2 3">
    <name type="scientific">Parafrankia soli</name>
    <dbReference type="NCBI Taxonomy" id="2599596"/>
    <lineage>
        <taxon>Bacteria</taxon>
        <taxon>Bacillati</taxon>
        <taxon>Actinomycetota</taxon>
        <taxon>Actinomycetes</taxon>
        <taxon>Frankiales</taxon>
        <taxon>Frankiaceae</taxon>
        <taxon>Parafrankia</taxon>
    </lineage>
</organism>
<reference evidence="3" key="1">
    <citation type="submission" date="2016-07" db="EMBL/GenBank/DDBJ databases">
        <title>Frankia sp. NRRL B-16219 Genome sequencing.</title>
        <authorList>
            <person name="Ghodhbane-Gtari F."/>
            <person name="Swanson E."/>
            <person name="Gueddou A."/>
            <person name="Louati M."/>
            <person name="Nouioui I."/>
            <person name="Hezbri K."/>
            <person name="Abebe-Akele F."/>
            <person name="Simpson S."/>
            <person name="Morris K."/>
            <person name="Thomas K."/>
            <person name="Gtari M."/>
            <person name="Tisa L.S."/>
        </authorList>
    </citation>
    <scope>NUCLEOTIDE SEQUENCE [LARGE SCALE GENOMIC DNA]</scope>
    <source>
        <strain evidence="3">NRRL B-16219</strain>
    </source>
</reference>
<evidence type="ECO:0000313" key="2">
    <source>
        <dbReference type="EMBL" id="OHV28516.1"/>
    </source>
</evidence>
<evidence type="ECO:0000256" key="1">
    <source>
        <dbReference type="SAM" id="MobiDB-lite"/>
    </source>
</evidence>
<dbReference type="AlphaFoldDB" id="A0A1S1Q4H8"/>
<feature type="region of interest" description="Disordered" evidence="1">
    <location>
        <begin position="1"/>
        <end position="31"/>
    </location>
</feature>
<protein>
    <submittedName>
        <fullName evidence="2">Uncharacterized protein</fullName>
    </submittedName>
</protein>
<feature type="compositionally biased region" description="Polar residues" evidence="1">
    <location>
        <begin position="1"/>
        <end position="15"/>
    </location>
</feature>
<feature type="region of interest" description="Disordered" evidence="1">
    <location>
        <begin position="63"/>
        <end position="97"/>
    </location>
</feature>
<sequence length="97" mass="10706">MTESTSEQPQLSWNFDSLDVTDPEPLPADHPLRHDARVRILPHLSWSAPGGLSRGFDLFTDNLRRPATPEPDPVFRGTPEHRPRTSARAPSCGGQPG</sequence>
<dbReference type="Proteomes" id="UP000179769">
    <property type="component" value="Unassembled WGS sequence"/>
</dbReference>
<proteinExistence type="predicted"/>
<gene>
    <name evidence="2" type="ORF">BBK14_17940</name>
</gene>
<name>A0A1S1Q4H8_9ACTN</name>
<keyword evidence="3" id="KW-1185">Reference proteome</keyword>
<evidence type="ECO:0000313" key="3">
    <source>
        <dbReference type="Proteomes" id="UP000179769"/>
    </source>
</evidence>
<dbReference type="Gene3D" id="3.40.50.720">
    <property type="entry name" value="NAD(P)-binding Rossmann-like Domain"/>
    <property type="match status" value="2"/>
</dbReference>
<dbReference type="EMBL" id="MAXA01000212">
    <property type="protein sequence ID" value="OHV28516.1"/>
    <property type="molecule type" value="Genomic_DNA"/>
</dbReference>